<evidence type="ECO:0000313" key="2">
    <source>
        <dbReference type="EMBL" id="QSS54168.1"/>
    </source>
</evidence>
<dbReference type="EMBL" id="CP069104">
    <property type="protein sequence ID" value="QSS54168.1"/>
    <property type="molecule type" value="Genomic_DNA"/>
</dbReference>
<protein>
    <submittedName>
        <fullName evidence="2">Uncharacterized protein</fullName>
    </submittedName>
</protein>
<proteinExistence type="predicted"/>
<dbReference type="Proteomes" id="UP000663419">
    <property type="component" value="Chromosome 3"/>
</dbReference>
<reference evidence="2" key="1">
    <citation type="submission" date="2021-01" db="EMBL/GenBank/DDBJ databases">
        <title>Chromosome-level genome assembly of a human fungal pathogen reveals clustering of transcriptionally co-regulated genes.</title>
        <authorList>
            <person name="Voorhies M."/>
            <person name="Cohen S."/>
            <person name="Shea T.P."/>
            <person name="Petrus S."/>
            <person name="Munoz J.F."/>
            <person name="Poplawski S."/>
            <person name="Goldman W.E."/>
            <person name="Michael T."/>
            <person name="Cuomo C.A."/>
            <person name="Sil A."/>
            <person name="Beyhan S."/>
        </authorList>
    </citation>
    <scope>NUCLEOTIDE SEQUENCE</scope>
    <source>
        <strain evidence="2">H88</strain>
    </source>
</reference>
<evidence type="ECO:0000256" key="1">
    <source>
        <dbReference type="SAM" id="MobiDB-lite"/>
    </source>
</evidence>
<dbReference type="AlphaFoldDB" id="A0A8A1LIF8"/>
<accession>A0A8A1LIF8</accession>
<gene>
    <name evidence="2" type="ORF">I7I53_01645</name>
</gene>
<organism evidence="2 3">
    <name type="scientific">Ajellomyces capsulatus (strain H88)</name>
    <name type="common">Darling's disease fungus</name>
    <name type="synonym">Histoplasma capsulatum</name>
    <dbReference type="NCBI Taxonomy" id="544711"/>
    <lineage>
        <taxon>Eukaryota</taxon>
        <taxon>Fungi</taxon>
        <taxon>Dikarya</taxon>
        <taxon>Ascomycota</taxon>
        <taxon>Pezizomycotina</taxon>
        <taxon>Eurotiomycetes</taxon>
        <taxon>Eurotiomycetidae</taxon>
        <taxon>Onygenales</taxon>
        <taxon>Ajellomycetaceae</taxon>
        <taxon>Histoplasma</taxon>
    </lineage>
</organism>
<sequence>MADWTKNRQYGGRQWMNNKLGISQANTRTELGEGRRGEVETLETPLLIVGWSALGKPSERPAGETWMDRRATAGSVGGGEGDKPRMYNEKEENRAKEEGRCTGTPPCCPRRCADKICMYPRPHWGSGPTSGGLGGDESAAGRTTLFEVIPNGTSIRMAT</sequence>
<evidence type="ECO:0000313" key="3">
    <source>
        <dbReference type="Proteomes" id="UP000663419"/>
    </source>
</evidence>
<name>A0A8A1LIF8_AJEC8</name>
<feature type="compositionally biased region" description="Basic and acidic residues" evidence="1">
    <location>
        <begin position="57"/>
        <end position="71"/>
    </location>
</feature>
<feature type="region of interest" description="Disordered" evidence="1">
    <location>
        <begin position="55"/>
        <end position="104"/>
    </location>
</feature>
<dbReference type="VEuPathDB" id="FungiDB:I7I53_01645"/>
<feature type="compositionally biased region" description="Basic and acidic residues" evidence="1">
    <location>
        <begin position="80"/>
        <end position="100"/>
    </location>
</feature>